<dbReference type="UniPathway" id="UPA00109">
    <property type="reaction ID" value="UER00186"/>
</dbReference>
<comment type="cofactor">
    <cofactor evidence="2">
        <name>Mn(2+)</name>
        <dbReference type="ChEBI" id="CHEBI:29035"/>
    </cofactor>
</comment>
<evidence type="ECO:0000256" key="7">
    <source>
        <dbReference type="ARBA" id="ARBA00023152"/>
    </source>
</evidence>
<comment type="caution">
    <text evidence="12">The sequence shown here is derived from an EMBL/GenBank/DDBJ whole genome shotgun (WGS) entry which is preliminary data.</text>
</comment>
<evidence type="ECO:0000256" key="2">
    <source>
        <dbReference type="ARBA" id="ARBA00001936"/>
    </source>
</evidence>
<evidence type="ECO:0000256" key="3">
    <source>
        <dbReference type="ARBA" id="ARBA00004798"/>
    </source>
</evidence>
<dbReference type="Pfam" id="PF01676">
    <property type="entry name" value="Metalloenzyme"/>
    <property type="match status" value="1"/>
</dbReference>
<dbReference type="PANTHER" id="PTHR31637:SF0">
    <property type="entry name" value="2,3-BISPHOSPHOGLYCERATE-INDEPENDENT PHOSPHOGLYCERATE MUTASE"/>
    <property type="match status" value="1"/>
</dbReference>
<dbReference type="InterPro" id="IPR005995">
    <property type="entry name" value="Pgm_bpd_ind"/>
</dbReference>
<dbReference type="Pfam" id="PF06415">
    <property type="entry name" value="iPGM_N"/>
    <property type="match status" value="1"/>
</dbReference>
<dbReference type="GO" id="GO:0004619">
    <property type="term" value="F:phosphoglycerate mutase activity"/>
    <property type="evidence" value="ECO:0007669"/>
    <property type="project" value="UniProtKB-EC"/>
</dbReference>
<keyword evidence="6" id="KW-0479">Metal-binding</keyword>
<dbReference type="InterPro" id="IPR017850">
    <property type="entry name" value="Alkaline_phosphatase_core_sf"/>
</dbReference>
<evidence type="ECO:0000256" key="8">
    <source>
        <dbReference type="ARBA" id="ARBA00023211"/>
    </source>
</evidence>
<proteinExistence type="inferred from homology"/>
<feature type="domain" description="Metalloenzyme" evidence="10">
    <location>
        <begin position="6"/>
        <end position="507"/>
    </location>
</feature>
<name>A0A2M8C6N6_9BACT</name>
<dbReference type="SUPFAM" id="SSF53649">
    <property type="entry name" value="Alkaline phosphatase-like"/>
    <property type="match status" value="1"/>
</dbReference>
<evidence type="ECO:0000256" key="6">
    <source>
        <dbReference type="ARBA" id="ARBA00022723"/>
    </source>
</evidence>
<dbReference type="InterPro" id="IPR011258">
    <property type="entry name" value="BPG-indep_PGM_N"/>
</dbReference>
<sequence>MTPKDKQVVLMILGGWGITPAWSGNILNYLNTPHFHNLWKTFFHINIEPFPGKYSFCARQGSEISFANIGTGRINPDEGDQINEAIKSGVFLRHTGIQNAFRSTQGALHIVSLVDTRGKHSRLEHLAGLLIVARGFNVPKIFFHLGLMSGDDPNDRAYYELQKIIRMIEPFPNVEIASLFGSNFVLENDNKIKSIKILFNLLTRGHGLYFNQNFSEIFDRYYQKGGIDNTFPPSALNIDSKIIGRVNAGDTIIIANLKIDSIRPFVKIFDSPNIVGTPFDKKKLSNLKIYTFFNHGMGSKSISIFNRKTIPNPLSKVLSDNKLTQLKIAHIDKKFQIGYYFNGGNFEKYDNENRKVFPISRLDQNWLLGADEIYWDFRKAFLRRSHNFYLVSFSNADLLGHFGDMDIASKAIKKFDNIIGEIANITLERGADLIITADHGNAEEIIEKQTGEHKRYHTTNPVPFIFVSSKNLRPRAESLSLEGDIPPLYNSYTHASIAPTILDLFGLIKPSQMSDEGLITNELPIKNGVN</sequence>
<comment type="catalytic activity">
    <reaction evidence="1">
        <text>(2R)-2-phosphoglycerate = (2R)-3-phosphoglycerate</text>
        <dbReference type="Rhea" id="RHEA:15901"/>
        <dbReference type="ChEBI" id="CHEBI:58272"/>
        <dbReference type="ChEBI" id="CHEBI:58289"/>
        <dbReference type="EC" id="5.4.2.12"/>
    </reaction>
</comment>
<evidence type="ECO:0000313" key="12">
    <source>
        <dbReference type="EMBL" id="PJB51986.1"/>
    </source>
</evidence>
<evidence type="ECO:0000259" key="10">
    <source>
        <dbReference type="Pfam" id="PF01676"/>
    </source>
</evidence>
<dbReference type="Gene3D" id="3.40.720.10">
    <property type="entry name" value="Alkaline Phosphatase, subunit A"/>
    <property type="match status" value="1"/>
</dbReference>
<keyword evidence="8" id="KW-0464">Manganese</keyword>
<comment type="pathway">
    <text evidence="3">Carbohydrate degradation; glycolysis; pyruvate from D-glyceraldehyde 3-phosphate: step 3/5.</text>
</comment>
<evidence type="ECO:0000313" key="13">
    <source>
        <dbReference type="Proteomes" id="UP000229421"/>
    </source>
</evidence>
<dbReference type="SUPFAM" id="SSF64158">
    <property type="entry name" value="2,3-Bisphosphoglycerate-independent phosphoglycerate mutase, substrate-binding domain"/>
    <property type="match status" value="1"/>
</dbReference>
<organism evidence="12 13">
    <name type="scientific">Candidatus Berkelbacteria bacterium CG_4_9_14_3_um_filter_39_23</name>
    <dbReference type="NCBI Taxonomy" id="1974508"/>
    <lineage>
        <taxon>Bacteria</taxon>
        <taxon>Candidatus Berkelbacteria</taxon>
    </lineage>
</organism>
<evidence type="ECO:0000256" key="9">
    <source>
        <dbReference type="ARBA" id="ARBA00023235"/>
    </source>
</evidence>
<dbReference type="GO" id="GO:0006007">
    <property type="term" value="P:glucose catabolic process"/>
    <property type="evidence" value="ECO:0007669"/>
    <property type="project" value="InterPro"/>
</dbReference>
<dbReference type="Gene3D" id="3.40.1450.10">
    <property type="entry name" value="BPG-independent phosphoglycerate mutase, domain B"/>
    <property type="match status" value="1"/>
</dbReference>
<dbReference type="EMBL" id="PFTZ01000003">
    <property type="protein sequence ID" value="PJB51986.1"/>
    <property type="molecule type" value="Genomic_DNA"/>
</dbReference>
<dbReference type="PANTHER" id="PTHR31637">
    <property type="entry name" value="2,3-BISPHOSPHOGLYCERATE-INDEPENDENT PHOSPHOGLYCERATE MUTASE"/>
    <property type="match status" value="1"/>
</dbReference>
<dbReference type="InterPro" id="IPR036646">
    <property type="entry name" value="PGAM_B_sf"/>
</dbReference>
<evidence type="ECO:0000259" key="11">
    <source>
        <dbReference type="Pfam" id="PF06415"/>
    </source>
</evidence>
<dbReference type="AlphaFoldDB" id="A0A2M8C6N6"/>
<reference evidence="13" key="1">
    <citation type="submission" date="2017-09" db="EMBL/GenBank/DDBJ databases">
        <title>Depth-based differentiation of microbial function through sediment-hosted aquifers and enrichment of novel symbionts in the deep terrestrial subsurface.</title>
        <authorList>
            <person name="Probst A.J."/>
            <person name="Ladd B."/>
            <person name="Jarett J.K."/>
            <person name="Geller-Mcgrath D.E."/>
            <person name="Sieber C.M.K."/>
            <person name="Emerson J.B."/>
            <person name="Anantharaman K."/>
            <person name="Thomas B.C."/>
            <person name="Malmstrom R."/>
            <person name="Stieglmeier M."/>
            <person name="Klingl A."/>
            <person name="Woyke T."/>
            <person name="Ryan C.M."/>
            <person name="Banfield J.F."/>
        </authorList>
    </citation>
    <scope>NUCLEOTIDE SEQUENCE [LARGE SCALE GENOMIC DNA]</scope>
</reference>
<comment type="similarity">
    <text evidence="4">Belongs to the BPG-independent phosphoglycerate mutase family.</text>
</comment>
<evidence type="ECO:0000256" key="5">
    <source>
        <dbReference type="ARBA" id="ARBA00012026"/>
    </source>
</evidence>
<dbReference type="EC" id="5.4.2.12" evidence="5"/>
<gene>
    <name evidence="12" type="ORF">CO101_00080</name>
</gene>
<accession>A0A2M8C6N6</accession>
<dbReference type="GO" id="GO:0006096">
    <property type="term" value="P:glycolytic process"/>
    <property type="evidence" value="ECO:0007669"/>
    <property type="project" value="UniProtKB-UniPathway"/>
</dbReference>
<keyword evidence="9" id="KW-0413">Isomerase</keyword>
<dbReference type="InterPro" id="IPR006124">
    <property type="entry name" value="Metalloenzyme"/>
</dbReference>
<evidence type="ECO:0000256" key="4">
    <source>
        <dbReference type="ARBA" id="ARBA00008819"/>
    </source>
</evidence>
<evidence type="ECO:0000256" key="1">
    <source>
        <dbReference type="ARBA" id="ARBA00000370"/>
    </source>
</evidence>
<dbReference type="Proteomes" id="UP000229421">
    <property type="component" value="Unassembled WGS sequence"/>
</dbReference>
<protein>
    <recommendedName>
        <fullName evidence="5">phosphoglycerate mutase (2,3-diphosphoglycerate-independent)</fullName>
        <ecNumber evidence="5">5.4.2.12</ecNumber>
    </recommendedName>
</protein>
<keyword evidence="7" id="KW-0324">Glycolysis</keyword>
<dbReference type="GO" id="GO:0005829">
    <property type="term" value="C:cytosol"/>
    <property type="evidence" value="ECO:0007669"/>
    <property type="project" value="TreeGrafter"/>
</dbReference>
<dbReference type="GO" id="GO:0030145">
    <property type="term" value="F:manganese ion binding"/>
    <property type="evidence" value="ECO:0007669"/>
    <property type="project" value="InterPro"/>
</dbReference>
<feature type="domain" description="BPG-independent PGAM N-terminal" evidence="11">
    <location>
        <begin position="82"/>
        <end position="291"/>
    </location>
</feature>